<dbReference type="SMART" id="SM00715">
    <property type="entry name" value="LA"/>
    <property type="match status" value="1"/>
</dbReference>
<dbReference type="InterPro" id="IPR045180">
    <property type="entry name" value="La_dom_prot"/>
</dbReference>
<feature type="region of interest" description="Disordered" evidence="3">
    <location>
        <begin position="921"/>
        <end position="1016"/>
    </location>
</feature>
<feature type="domain" description="HTH La-type RNA-binding" evidence="4">
    <location>
        <begin position="584"/>
        <end position="673"/>
    </location>
</feature>
<dbReference type="PANTHER" id="PTHR22792:SF140">
    <property type="entry name" value="ACHILLES, ISOFORM A"/>
    <property type="match status" value="1"/>
</dbReference>
<dbReference type="PANTHER" id="PTHR22792">
    <property type="entry name" value="LUPUS LA PROTEIN-RELATED"/>
    <property type="match status" value="1"/>
</dbReference>
<feature type="region of interest" description="Disordered" evidence="3">
    <location>
        <begin position="1073"/>
        <end position="1332"/>
    </location>
</feature>
<evidence type="ECO:0000256" key="3">
    <source>
        <dbReference type="SAM" id="MobiDB-lite"/>
    </source>
</evidence>
<feature type="compositionally biased region" description="Low complexity" evidence="3">
    <location>
        <begin position="1394"/>
        <end position="1412"/>
    </location>
</feature>
<dbReference type="InterPro" id="IPR036388">
    <property type="entry name" value="WH-like_DNA-bd_sf"/>
</dbReference>
<feature type="compositionally biased region" description="Polar residues" evidence="3">
    <location>
        <begin position="1318"/>
        <end position="1332"/>
    </location>
</feature>
<feature type="compositionally biased region" description="Basic and acidic residues" evidence="3">
    <location>
        <begin position="1304"/>
        <end position="1317"/>
    </location>
</feature>
<feature type="region of interest" description="Disordered" evidence="3">
    <location>
        <begin position="1594"/>
        <end position="1724"/>
    </location>
</feature>
<feature type="compositionally biased region" description="Basic residues" evidence="3">
    <location>
        <begin position="1179"/>
        <end position="1206"/>
    </location>
</feature>
<feature type="region of interest" description="Disordered" evidence="3">
    <location>
        <begin position="810"/>
        <end position="838"/>
    </location>
</feature>
<dbReference type="Pfam" id="PF05383">
    <property type="entry name" value="La"/>
    <property type="match status" value="1"/>
</dbReference>
<feature type="compositionally biased region" description="Basic residues" evidence="3">
    <location>
        <begin position="1229"/>
        <end position="1259"/>
    </location>
</feature>
<comment type="caution">
    <text evidence="5">The sequence shown here is derived from an EMBL/GenBank/DDBJ whole genome shotgun (WGS) entry which is preliminary data.</text>
</comment>
<feature type="compositionally biased region" description="Low complexity" evidence="3">
    <location>
        <begin position="1089"/>
        <end position="1112"/>
    </location>
</feature>
<feature type="compositionally biased region" description="Basic residues" evidence="3">
    <location>
        <begin position="988"/>
        <end position="1003"/>
    </location>
</feature>
<accession>A0AAV4CLR9</accession>
<feature type="compositionally biased region" description="Polar residues" evidence="3">
    <location>
        <begin position="1478"/>
        <end position="1510"/>
    </location>
</feature>
<feature type="compositionally biased region" description="Low complexity" evidence="3">
    <location>
        <begin position="569"/>
        <end position="581"/>
    </location>
</feature>
<dbReference type="GO" id="GO:0005634">
    <property type="term" value="C:nucleus"/>
    <property type="evidence" value="ECO:0007669"/>
    <property type="project" value="TreeGrafter"/>
</dbReference>
<dbReference type="PROSITE" id="PS50961">
    <property type="entry name" value="HTH_LA"/>
    <property type="match status" value="1"/>
</dbReference>
<gene>
    <name evidence="5" type="ORF">PoB_005899700</name>
</gene>
<proteinExistence type="predicted"/>
<dbReference type="Proteomes" id="UP000735302">
    <property type="component" value="Unassembled WGS sequence"/>
</dbReference>
<keyword evidence="6" id="KW-1185">Reference proteome</keyword>
<feature type="compositionally biased region" description="Polar residues" evidence="3">
    <location>
        <begin position="477"/>
        <end position="492"/>
    </location>
</feature>
<feature type="compositionally biased region" description="Low complexity" evidence="3">
    <location>
        <begin position="1207"/>
        <end position="1221"/>
    </location>
</feature>
<organism evidence="5 6">
    <name type="scientific">Plakobranchus ocellatus</name>
    <dbReference type="NCBI Taxonomy" id="259542"/>
    <lineage>
        <taxon>Eukaryota</taxon>
        <taxon>Metazoa</taxon>
        <taxon>Spiralia</taxon>
        <taxon>Lophotrochozoa</taxon>
        <taxon>Mollusca</taxon>
        <taxon>Gastropoda</taxon>
        <taxon>Heterobranchia</taxon>
        <taxon>Euthyneura</taxon>
        <taxon>Panpulmonata</taxon>
        <taxon>Sacoglossa</taxon>
        <taxon>Placobranchoidea</taxon>
        <taxon>Plakobranchidae</taxon>
        <taxon>Plakobranchus</taxon>
    </lineage>
</organism>
<feature type="compositionally biased region" description="Low complexity" evidence="3">
    <location>
        <begin position="824"/>
        <end position="838"/>
    </location>
</feature>
<feature type="compositionally biased region" description="Low complexity" evidence="3">
    <location>
        <begin position="1594"/>
        <end position="1609"/>
    </location>
</feature>
<evidence type="ECO:0000256" key="1">
    <source>
        <dbReference type="ARBA" id="ARBA00022884"/>
    </source>
</evidence>
<feature type="compositionally biased region" description="Polar residues" evidence="3">
    <location>
        <begin position="1610"/>
        <end position="1644"/>
    </location>
</feature>
<feature type="compositionally biased region" description="Basic and acidic residues" evidence="3">
    <location>
        <begin position="1713"/>
        <end position="1724"/>
    </location>
</feature>
<name>A0AAV4CLR9_9GAST</name>
<dbReference type="SUPFAM" id="SSF46785">
    <property type="entry name" value="Winged helix' DNA-binding domain"/>
    <property type="match status" value="1"/>
</dbReference>
<feature type="compositionally biased region" description="Low complexity" evidence="3">
    <location>
        <begin position="1684"/>
        <end position="1698"/>
    </location>
</feature>
<feature type="region of interest" description="Disordered" evidence="3">
    <location>
        <begin position="759"/>
        <end position="778"/>
    </location>
</feature>
<dbReference type="GO" id="GO:0003729">
    <property type="term" value="F:mRNA binding"/>
    <property type="evidence" value="ECO:0007669"/>
    <property type="project" value="TreeGrafter"/>
</dbReference>
<feature type="compositionally biased region" description="Polar residues" evidence="3">
    <location>
        <begin position="1518"/>
        <end position="1527"/>
    </location>
</feature>
<feature type="region of interest" description="Disordered" evidence="3">
    <location>
        <begin position="1373"/>
        <end position="1545"/>
    </location>
</feature>
<evidence type="ECO:0000313" key="5">
    <source>
        <dbReference type="EMBL" id="GFO32492.1"/>
    </source>
</evidence>
<evidence type="ECO:0000313" key="6">
    <source>
        <dbReference type="Proteomes" id="UP000735302"/>
    </source>
</evidence>
<evidence type="ECO:0000259" key="4">
    <source>
        <dbReference type="PROSITE" id="PS50961"/>
    </source>
</evidence>
<keyword evidence="1 2" id="KW-0694">RNA-binding</keyword>
<feature type="compositionally biased region" description="Polar residues" evidence="3">
    <location>
        <begin position="1422"/>
        <end position="1435"/>
    </location>
</feature>
<dbReference type="InterPro" id="IPR036390">
    <property type="entry name" value="WH_DNA-bd_sf"/>
</dbReference>
<reference evidence="5 6" key="1">
    <citation type="journal article" date="2021" name="Elife">
        <title>Chloroplast acquisition without the gene transfer in kleptoplastic sea slugs, Plakobranchus ocellatus.</title>
        <authorList>
            <person name="Maeda T."/>
            <person name="Takahashi S."/>
            <person name="Yoshida T."/>
            <person name="Shimamura S."/>
            <person name="Takaki Y."/>
            <person name="Nagai Y."/>
            <person name="Toyoda A."/>
            <person name="Suzuki Y."/>
            <person name="Arimoto A."/>
            <person name="Ishii H."/>
            <person name="Satoh N."/>
            <person name="Nishiyama T."/>
            <person name="Hasebe M."/>
            <person name="Maruyama T."/>
            <person name="Minagawa J."/>
            <person name="Obokata J."/>
            <person name="Shigenobu S."/>
        </authorList>
    </citation>
    <scope>NUCLEOTIDE SEQUENCE [LARGE SCALE GENOMIC DNA]</scope>
</reference>
<feature type="region of interest" description="Disordered" evidence="3">
    <location>
        <begin position="16"/>
        <end position="35"/>
    </location>
</feature>
<dbReference type="Gene3D" id="1.10.10.10">
    <property type="entry name" value="Winged helix-like DNA-binding domain superfamily/Winged helix DNA-binding domain"/>
    <property type="match status" value="1"/>
</dbReference>
<dbReference type="EMBL" id="BLXT01006630">
    <property type="protein sequence ID" value="GFO32492.1"/>
    <property type="molecule type" value="Genomic_DNA"/>
</dbReference>
<dbReference type="InterPro" id="IPR006630">
    <property type="entry name" value="La_HTH"/>
</dbReference>
<feature type="region of interest" description="Disordered" evidence="3">
    <location>
        <begin position="435"/>
        <end position="500"/>
    </location>
</feature>
<protein>
    <recommendedName>
        <fullName evidence="4">HTH La-type RNA-binding domain-containing protein</fullName>
    </recommendedName>
</protein>
<dbReference type="CDD" id="cd07323">
    <property type="entry name" value="LAM"/>
    <property type="match status" value="1"/>
</dbReference>
<sequence>MPVFNFEGQACVVLKQTKHKQQQQQHHPPSSPPPDNTTFDCFDSFCMSSACSVVILVAPAIRDNSVVFRSHLHPHLPSRIPPNRHQSAGRGRWPVVSLPNGDPWLFPFPAIFEPRGIADCARAFKTRLRHPRRRYRLNHTPFDDYSYFRRYFTDAEEEENLWQSSHAVPDQEPRFSSPPRNEACIFCSCSGRGVRGPRNRYAQSVPACEELSDEYDAESSLLFPINLPSLTLDPGTSWLPTLEASPSSYYDHVEEGEEEQEEGALPLEILYGETSSCGDVFDCFLEDDHEYVDLEDLDSPQVLPPVLHAPLYDSCHIDLLPGDISNNVVLPQYDDNFSSPGEILVEVSDKDFATVTIGGIGALSEESFHVDDDACVYGYNSDSLPDEALPSSTHPTSTIPEWLPLQPGDVYFYAPNSSVVCVHTDDLETLAGKAPTSIQNSATSTVELQSPEASQVSPRNLNPAAPAFHQLAPASPKNLNPSAPVFRQSQPSGEKAPSDAANFAAVAPVVEGTTTGDSGGRVEGDTVYLPNGGVEGLSLDDRTSVDDSVSTTSGGELAGGGTEEQINEQQQQQQQQQQVVQEGHKYSDEMLAPVIKQMHYYFSSENLPNDKFLNGHMDSDKYIPLDLFLDFGRIKPICRNLEMLTQAVEASSVLELNETRDKVRVSQCRKTLTLRGFPGSPLVTEAEVKQFVLDIGAEMPTRIELVMVKDKLSTWYVSFRDMNAALNSFSMFHNKQAVYKGHTIGCCIKSSGTLGGSGYYPTPTPTATSEEHQHHPHQQRRMVVGGVVPHTQTSAASAISTVTVTAPVPAHTVVPTTPSPMPQQPQQQQQQHQQQLQQQAVAAAAAAMLPHYQAMQLHPSFVSGSPTGIYYQQVGQSSPSYMPYMPNMLAQGWPGAPTAMDPGIIMQSNGLQPQQIRSTPMPRPHLMPSGGGGPQHRFTRPQRMNRPNNSIDRSVSDRGSDRQAPVVSVASLGGARSSPSTTTGYMHHNQHQHHHHPHQHQQQHRVGGSSGSSVRDEVASAVMNVSAVSQVVSAQPQQQYVPPLVSQHQLQQHQQQPHAAITTTTVTPALDSSVSHYQHHSQHPGNSGGAQAMMPQAAAAPSSSSTSSSHTAVPGLTPHASAGSGGNSNGISQPQIHHMAHHHSQHHQQQQQQQQQHHHSQPPPPLPHHQNHQATQPSSHHHPPHHQHQHHHHQNQQHHHHHHHPHPQQQHHQQPPHLQHNQPPPSQQSHHHHHHHQHQHPHHQQQHHHHHHHHQHQHHNMLQQPPPLHSQHHQQMPPPPPHHQHHQQHQALSAGRTDKKNRRRREDMMRNQRERGQSNRANFSSQVPPTTDNFTMEANSFPPLPGAAGNIANSEVSHENRLSDVVRGLPRVQGGIGSVGSVSAATTTGVPRGPSSTPSPVATPSIVAAPAQPHHHIHQHNQRGQSIQQADSDTSGALDDADTASSSQEDVEADGGTGDVSAVSGASDARTCIGGRSDVSQSSEPHTQLAMSRSHKSSTSGVAATGSNRSSEPRHGLASSSLSSGVPNHQGAKPAQPATQSPLLSPTTLASAEAPKLSYAQIAQKNREAANNAAVVSGGDSVVTAAQAVQASQTMAGQTSSSTSTAPTQNGPSPTVSAHQFSGNALPSSRTNSGNNSYSQSPNHGFQRDHSGGSYRQNQHRGGSAGPVKDGGFQGSPLYQRPPNNNSVNHNNNNNNRRNANKDKITSVNINNKFDRRKPEARQK</sequence>
<feature type="region of interest" description="Disordered" evidence="3">
    <location>
        <begin position="533"/>
        <end position="584"/>
    </location>
</feature>
<feature type="compositionally biased region" description="Polar residues" evidence="3">
    <location>
        <begin position="436"/>
        <end position="460"/>
    </location>
</feature>
<evidence type="ECO:0000256" key="2">
    <source>
        <dbReference type="PROSITE-ProRule" id="PRU00332"/>
    </source>
</evidence>